<protein>
    <submittedName>
        <fullName evidence="1">Uncharacterized protein</fullName>
    </submittedName>
</protein>
<keyword evidence="2" id="KW-1185">Reference proteome</keyword>
<name>A0A5C6AGF9_9BACT</name>
<proteinExistence type="predicted"/>
<gene>
    <name evidence="1" type="ORF">Pla52n_49010</name>
</gene>
<dbReference type="EMBL" id="SJPN01000006">
    <property type="protein sequence ID" value="TWT98388.1"/>
    <property type="molecule type" value="Genomic_DNA"/>
</dbReference>
<evidence type="ECO:0000313" key="2">
    <source>
        <dbReference type="Proteomes" id="UP000320176"/>
    </source>
</evidence>
<dbReference type="Proteomes" id="UP000320176">
    <property type="component" value="Unassembled WGS sequence"/>
</dbReference>
<sequence>MLFEWIQYCMLYKARLLADVTLSSKVAERVRAIPDTDPIRDLAKDMANRLLARV</sequence>
<dbReference type="AlphaFoldDB" id="A0A5C6AGF9"/>
<reference evidence="1 2" key="1">
    <citation type="submission" date="2019-02" db="EMBL/GenBank/DDBJ databases">
        <title>Deep-cultivation of Planctomycetes and their phenomic and genomic characterization uncovers novel biology.</title>
        <authorList>
            <person name="Wiegand S."/>
            <person name="Jogler M."/>
            <person name="Boedeker C."/>
            <person name="Pinto D."/>
            <person name="Vollmers J."/>
            <person name="Rivas-Marin E."/>
            <person name="Kohn T."/>
            <person name="Peeters S.H."/>
            <person name="Heuer A."/>
            <person name="Rast P."/>
            <person name="Oberbeckmann S."/>
            <person name="Bunk B."/>
            <person name="Jeske O."/>
            <person name="Meyerdierks A."/>
            <person name="Storesund J.E."/>
            <person name="Kallscheuer N."/>
            <person name="Luecker S."/>
            <person name="Lage O.M."/>
            <person name="Pohl T."/>
            <person name="Merkel B.J."/>
            <person name="Hornburger P."/>
            <person name="Mueller R.-W."/>
            <person name="Bruemmer F."/>
            <person name="Labrenz M."/>
            <person name="Spormann A.M."/>
            <person name="Op Den Camp H."/>
            <person name="Overmann J."/>
            <person name="Amann R."/>
            <person name="Jetten M.S.M."/>
            <person name="Mascher T."/>
            <person name="Medema M.H."/>
            <person name="Devos D.P."/>
            <person name="Kaster A.-K."/>
            <person name="Ovreas L."/>
            <person name="Rohde M."/>
            <person name="Galperin M.Y."/>
            <person name="Jogler C."/>
        </authorList>
    </citation>
    <scope>NUCLEOTIDE SEQUENCE [LARGE SCALE GENOMIC DNA]</scope>
    <source>
        <strain evidence="1 2">Pla52n</strain>
    </source>
</reference>
<comment type="caution">
    <text evidence="1">The sequence shown here is derived from an EMBL/GenBank/DDBJ whole genome shotgun (WGS) entry which is preliminary data.</text>
</comment>
<evidence type="ECO:0000313" key="1">
    <source>
        <dbReference type="EMBL" id="TWT98388.1"/>
    </source>
</evidence>
<accession>A0A5C6AGF9</accession>
<organism evidence="1 2">
    <name type="scientific">Stieleria varia</name>
    <dbReference type="NCBI Taxonomy" id="2528005"/>
    <lineage>
        <taxon>Bacteria</taxon>
        <taxon>Pseudomonadati</taxon>
        <taxon>Planctomycetota</taxon>
        <taxon>Planctomycetia</taxon>
        <taxon>Pirellulales</taxon>
        <taxon>Pirellulaceae</taxon>
        <taxon>Stieleria</taxon>
    </lineage>
</organism>